<feature type="domain" description="RNA polymerase sigma factor 70 region 4 type 2" evidence="6">
    <location>
        <begin position="105"/>
        <end position="156"/>
    </location>
</feature>
<dbReference type="InterPro" id="IPR007627">
    <property type="entry name" value="RNA_pol_sigma70_r2"/>
</dbReference>
<dbReference type="InterPro" id="IPR013249">
    <property type="entry name" value="RNA_pol_sigma70_r4_t2"/>
</dbReference>
<dbReference type="PANTHER" id="PTHR43133">
    <property type="entry name" value="RNA POLYMERASE ECF-TYPE SIGMA FACTO"/>
    <property type="match status" value="1"/>
</dbReference>
<dbReference type="InterPro" id="IPR013325">
    <property type="entry name" value="RNA_pol_sigma_r2"/>
</dbReference>
<sequence>MQRKVGSQLNKDTFIDRVLEAESTLYHVSKSILTHDQDCEDAVQGAILKAYNKLDTLKKEQYFKTWLVRILINECYSLKRKEYPQVSYEEYFESVEIHDKKDYSELYLAIQKLPDRIRITIVLYYVEGYSVEEIKEILEIPAGTVKSRLANGRKLLKIKLENMEANYG</sequence>
<dbReference type="InterPro" id="IPR013324">
    <property type="entry name" value="RNA_pol_sigma_r3/r4-like"/>
</dbReference>
<dbReference type="GO" id="GO:0016987">
    <property type="term" value="F:sigma factor activity"/>
    <property type="evidence" value="ECO:0007669"/>
    <property type="project" value="UniProtKB-KW"/>
</dbReference>
<dbReference type="NCBIfam" id="TIGR02937">
    <property type="entry name" value="sigma70-ECF"/>
    <property type="match status" value="1"/>
</dbReference>
<name>A0A2T0B7R7_9CLOT</name>
<keyword evidence="2" id="KW-0805">Transcription regulation</keyword>
<comment type="similarity">
    <text evidence="1">Belongs to the sigma-70 factor family. ECF subfamily.</text>
</comment>
<comment type="caution">
    <text evidence="7">The sequence shown here is derived from an EMBL/GenBank/DDBJ whole genome shotgun (WGS) entry which is preliminary data.</text>
</comment>
<protein>
    <submittedName>
        <fullName evidence="7">ECF RNA polymerase sigma factor SigW</fullName>
    </submittedName>
</protein>
<dbReference type="Pfam" id="PF08281">
    <property type="entry name" value="Sigma70_r4_2"/>
    <property type="match status" value="1"/>
</dbReference>
<accession>A0A2T0B7R7</accession>
<dbReference type="InterPro" id="IPR039425">
    <property type="entry name" value="RNA_pol_sigma-70-like"/>
</dbReference>
<organism evidence="7 8">
    <name type="scientific">Clostridium liquoris</name>
    <dbReference type="NCBI Taxonomy" id="1289519"/>
    <lineage>
        <taxon>Bacteria</taxon>
        <taxon>Bacillati</taxon>
        <taxon>Bacillota</taxon>
        <taxon>Clostridia</taxon>
        <taxon>Eubacteriales</taxon>
        <taxon>Clostridiaceae</taxon>
        <taxon>Clostridium</taxon>
    </lineage>
</organism>
<gene>
    <name evidence="7" type="primary">sigW</name>
    <name evidence="7" type="ORF">CLLI_06450</name>
</gene>
<dbReference type="GO" id="GO:0006352">
    <property type="term" value="P:DNA-templated transcription initiation"/>
    <property type="evidence" value="ECO:0007669"/>
    <property type="project" value="InterPro"/>
</dbReference>
<dbReference type="InterPro" id="IPR036388">
    <property type="entry name" value="WH-like_DNA-bd_sf"/>
</dbReference>
<dbReference type="Proteomes" id="UP000239706">
    <property type="component" value="Unassembled WGS sequence"/>
</dbReference>
<evidence type="ECO:0000256" key="2">
    <source>
        <dbReference type="ARBA" id="ARBA00023015"/>
    </source>
</evidence>
<evidence type="ECO:0000256" key="4">
    <source>
        <dbReference type="ARBA" id="ARBA00023163"/>
    </source>
</evidence>
<dbReference type="CDD" id="cd06171">
    <property type="entry name" value="Sigma70_r4"/>
    <property type="match status" value="1"/>
</dbReference>
<evidence type="ECO:0000313" key="8">
    <source>
        <dbReference type="Proteomes" id="UP000239706"/>
    </source>
</evidence>
<evidence type="ECO:0000259" key="6">
    <source>
        <dbReference type="Pfam" id="PF08281"/>
    </source>
</evidence>
<keyword evidence="3" id="KW-0731">Sigma factor</keyword>
<evidence type="ECO:0000259" key="5">
    <source>
        <dbReference type="Pfam" id="PF04542"/>
    </source>
</evidence>
<dbReference type="GO" id="GO:0003677">
    <property type="term" value="F:DNA binding"/>
    <property type="evidence" value="ECO:0007669"/>
    <property type="project" value="InterPro"/>
</dbReference>
<feature type="domain" description="RNA polymerase sigma-70 region 2" evidence="5">
    <location>
        <begin position="23"/>
        <end position="82"/>
    </location>
</feature>
<dbReference type="SUPFAM" id="SSF88946">
    <property type="entry name" value="Sigma2 domain of RNA polymerase sigma factors"/>
    <property type="match status" value="1"/>
</dbReference>
<dbReference type="Gene3D" id="1.10.10.10">
    <property type="entry name" value="Winged helix-like DNA-binding domain superfamily/Winged helix DNA-binding domain"/>
    <property type="match status" value="1"/>
</dbReference>
<dbReference type="InterPro" id="IPR014284">
    <property type="entry name" value="RNA_pol_sigma-70_dom"/>
</dbReference>
<dbReference type="Pfam" id="PF04542">
    <property type="entry name" value="Sigma70_r2"/>
    <property type="match status" value="1"/>
</dbReference>
<dbReference type="PANTHER" id="PTHR43133:SF51">
    <property type="entry name" value="RNA POLYMERASE SIGMA FACTOR"/>
    <property type="match status" value="1"/>
</dbReference>
<evidence type="ECO:0000256" key="1">
    <source>
        <dbReference type="ARBA" id="ARBA00010641"/>
    </source>
</evidence>
<proteinExistence type="inferred from homology"/>
<dbReference type="EMBL" id="PVXO01000012">
    <property type="protein sequence ID" value="PRR79912.1"/>
    <property type="molecule type" value="Genomic_DNA"/>
</dbReference>
<dbReference type="Gene3D" id="1.10.1740.10">
    <property type="match status" value="1"/>
</dbReference>
<keyword evidence="4" id="KW-0804">Transcription</keyword>
<reference evidence="7 8" key="1">
    <citation type="submission" date="2018-03" db="EMBL/GenBank/DDBJ databases">
        <title>Genome sequence of Clostridium liquoris DSM 100320.</title>
        <authorList>
            <person name="Poehlein A."/>
            <person name="Daniel R."/>
        </authorList>
    </citation>
    <scope>NUCLEOTIDE SEQUENCE [LARGE SCALE GENOMIC DNA]</scope>
    <source>
        <strain evidence="7 8">DSM 100320</strain>
    </source>
</reference>
<dbReference type="AlphaFoldDB" id="A0A2T0B7R7"/>
<keyword evidence="8" id="KW-1185">Reference proteome</keyword>
<evidence type="ECO:0000313" key="7">
    <source>
        <dbReference type="EMBL" id="PRR79912.1"/>
    </source>
</evidence>
<evidence type="ECO:0000256" key="3">
    <source>
        <dbReference type="ARBA" id="ARBA00023082"/>
    </source>
</evidence>
<dbReference type="SUPFAM" id="SSF88659">
    <property type="entry name" value="Sigma3 and sigma4 domains of RNA polymerase sigma factors"/>
    <property type="match status" value="1"/>
</dbReference>